<dbReference type="EMBL" id="KV454478">
    <property type="protein sequence ID" value="ODV61963.1"/>
    <property type="molecule type" value="Genomic_DNA"/>
</dbReference>
<evidence type="ECO:0000313" key="2">
    <source>
        <dbReference type="EMBL" id="ODV61963.1"/>
    </source>
</evidence>
<keyword evidence="2" id="KW-0808">Transferase</keyword>
<sequence length="584" mass="66047">MTTHYTLPDEATKILLEFLLNDSKLAVPQHFLRFKNSVRFNSPSNTKSPFLPTSLKISESCIALWALLAVLTNGILNLRYNTPIQDLTSDINIDAAILYLASHFFLTFNGETSISPRLIARGISYDLHKNISDPYRASLTNIYQTRDNKFFLLHNSLNATPGLNLLGLPEDITKLNLQKLFPNQQNPSKEDWFNNFNNHIKKKFDSKSLDILTNERYKQAGTICYKYDDFLKTDHGKAIQNHSLYQIKKIPDSTLLPPIPFNNSPKTLSHSTKKNSKPLEGIKVIDCSKIIAGPVIGKILASLGATVLRISCHDTPEYAFFLYDSNLGKRDVNLNLKSKPDKLIFDSLLNDADIIIDGYRPGVLDKLGFSKNYLSFIAERRKKGIIIVDENCYGFDGPLKNRSGWQQVADCLTGVAFKQGEFLGRKNEPVLPFFPTSDYLVGVTGACAALQALYRRATEGGSYLVQTSLCQIDLFLLKLGEIPTQFQNKIKQKYINDPENPANNVFKLRFFNDMQSMNMAIFSYLKTFHQTLVLNPSNISLTDSKWGKCDEIVGYLKSPAQFNTFDISFEIGTCQRGFYEPKWP</sequence>
<accession>A0A1D2VK44</accession>
<dbReference type="GO" id="GO:0016740">
    <property type="term" value="F:transferase activity"/>
    <property type="evidence" value="ECO:0007669"/>
    <property type="project" value="UniProtKB-KW"/>
</dbReference>
<dbReference type="InterPro" id="IPR052985">
    <property type="entry name" value="CoA-trans_III_biosynth/detox"/>
</dbReference>
<evidence type="ECO:0000256" key="1">
    <source>
        <dbReference type="ARBA" id="ARBA00008383"/>
    </source>
</evidence>
<proteinExistence type="inferred from homology"/>
<dbReference type="PANTHER" id="PTHR48229:SF1">
    <property type="entry name" value="ALPHA METHYLACYL-COA RACEMASE-RELATED"/>
    <property type="match status" value="1"/>
</dbReference>
<dbReference type="InParanoid" id="A0A1D2VK44"/>
<dbReference type="RefSeq" id="XP_020048270.1">
    <property type="nucleotide sequence ID" value="XM_020192971.1"/>
</dbReference>
<protein>
    <submittedName>
        <fullName evidence="2">CoA-transferase family III</fullName>
    </submittedName>
</protein>
<keyword evidence="3" id="KW-1185">Reference proteome</keyword>
<comment type="similarity">
    <text evidence="1">Belongs to the CoA-transferase III family.</text>
</comment>
<dbReference type="InterPro" id="IPR023606">
    <property type="entry name" value="CoA-Trfase_III_dom_1_sf"/>
</dbReference>
<dbReference type="InterPro" id="IPR003673">
    <property type="entry name" value="CoA-Trfase_fam_III"/>
</dbReference>
<dbReference type="AlphaFoldDB" id="A0A1D2VK44"/>
<dbReference type="SUPFAM" id="SSF89796">
    <property type="entry name" value="CoA-transferase family III (CaiB/BaiF)"/>
    <property type="match status" value="2"/>
</dbReference>
<dbReference type="PANTHER" id="PTHR48229">
    <property type="entry name" value="CAIB/BAIF FAMILY ENZYME (AFU_ORTHOLOGUE AFUA_1G05360)-RELATED"/>
    <property type="match status" value="1"/>
</dbReference>
<gene>
    <name evidence="2" type="ORF">ASCRUDRAFT_75210</name>
</gene>
<evidence type="ECO:0000313" key="3">
    <source>
        <dbReference type="Proteomes" id="UP000095038"/>
    </source>
</evidence>
<name>A0A1D2VK44_9ASCO</name>
<reference evidence="3" key="1">
    <citation type="submission" date="2016-05" db="EMBL/GenBank/DDBJ databases">
        <title>Comparative genomics of biotechnologically important yeasts.</title>
        <authorList>
            <consortium name="DOE Joint Genome Institute"/>
            <person name="Riley R."/>
            <person name="Haridas S."/>
            <person name="Wolfe K.H."/>
            <person name="Lopes M.R."/>
            <person name="Hittinger C.T."/>
            <person name="Goker M."/>
            <person name="Salamov A."/>
            <person name="Wisecaver J."/>
            <person name="Long T.M."/>
            <person name="Aerts A.L."/>
            <person name="Barry K."/>
            <person name="Choi C."/>
            <person name="Clum A."/>
            <person name="Coughlan A.Y."/>
            <person name="Deshpande S."/>
            <person name="Douglass A.P."/>
            <person name="Hanson S.J."/>
            <person name="Klenk H.-P."/>
            <person name="Labutti K."/>
            <person name="Lapidus A."/>
            <person name="Lindquist E."/>
            <person name="Lipzen A."/>
            <person name="Meier-Kolthoff J.P."/>
            <person name="Ohm R.A."/>
            <person name="Otillar R.P."/>
            <person name="Pangilinan J."/>
            <person name="Peng Y."/>
            <person name="Rokas A."/>
            <person name="Rosa C.A."/>
            <person name="Scheuner C."/>
            <person name="Sibirny A.A."/>
            <person name="Slot J.C."/>
            <person name="Stielow J.B."/>
            <person name="Sun H."/>
            <person name="Kurtzman C.P."/>
            <person name="Blackwell M."/>
            <person name="Grigoriev I.V."/>
            <person name="Jeffries T.W."/>
        </authorList>
    </citation>
    <scope>NUCLEOTIDE SEQUENCE [LARGE SCALE GENOMIC DNA]</scope>
    <source>
        <strain evidence="3">DSM 1968</strain>
    </source>
</reference>
<dbReference type="Pfam" id="PF02515">
    <property type="entry name" value="CoA_transf_3"/>
    <property type="match status" value="1"/>
</dbReference>
<dbReference type="Gene3D" id="3.40.50.10540">
    <property type="entry name" value="Crotonobetainyl-coa:carnitine coa-transferase, domain 1"/>
    <property type="match status" value="1"/>
</dbReference>
<dbReference type="GeneID" id="30966607"/>
<organism evidence="2 3">
    <name type="scientific">Ascoidea rubescens DSM 1968</name>
    <dbReference type="NCBI Taxonomy" id="1344418"/>
    <lineage>
        <taxon>Eukaryota</taxon>
        <taxon>Fungi</taxon>
        <taxon>Dikarya</taxon>
        <taxon>Ascomycota</taxon>
        <taxon>Saccharomycotina</taxon>
        <taxon>Saccharomycetes</taxon>
        <taxon>Ascoideaceae</taxon>
        <taxon>Ascoidea</taxon>
    </lineage>
</organism>
<dbReference type="OrthoDB" id="5863171at2759"/>
<dbReference type="Proteomes" id="UP000095038">
    <property type="component" value="Unassembled WGS sequence"/>
</dbReference>
<dbReference type="STRING" id="1344418.A0A1D2VK44"/>